<dbReference type="PANTHER" id="PTHR24567:SF58">
    <property type="entry name" value="CYCLIC AMP-BINDING REGULATORY PROTEIN"/>
    <property type="match status" value="1"/>
</dbReference>
<dbReference type="Gene3D" id="2.60.120.10">
    <property type="entry name" value="Jelly Rolls"/>
    <property type="match status" value="1"/>
</dbReference>
<feature type="domain" description="Cyclic nucleotide-binding" evidence="4">
    <location>
        <begin position="13"/>
        <end position="110"/>
    </location>
</feature>
<keyword evidence="1" id="KW-0805">Transcription regulation</keyword>
<dbReference type="InterPro" id="IPR036390">
    <property type="entry name" value="WH_DNA-bd_sf"/>
</dbReference>
<name>A0A9D2SHS4_9FIRM</name>
<gene>
    <name evidence="6" type="ORF">H9704_12925</name>
</gene>
<dbReference type="SMART" id="SM00419">
    <property type="entry name" value="HTH_CRP"/>
    <property type="match status" value="1"/>
</dbReference>
<dbReference type="SMART" id="SM00100">
    <property type="entry name" value="cNMP"/>
    <property type="match status" value="1"/>
</dbReference>
<keyword evidence="2" id="KW-0238">DNA-binding</keyword>
<dbReference type="InterPro" id="IPR014710">
    <property type="entry name" value="RmlC-like_jellyroll"/>
</dbReference>
<dbReference type="Pfam" id="PF00027">
    <property type="entry name" value="cNMP_binding"/>
    <property type="match status" value="1"/>
</dbReference>
<evidence type="ECO:0000259" key="4">
    <source>
        <dbReference type="PROSITE" id="PS50042"/>
    </source>
</evidence>
<keyword evidence="3" id="KW-0804">Transcription</keyword>
<reference evidence="6" key="1">
    <citation type="journal article" date="2021" name="PeerJ">
        <title>Extensive microbial diversity within the chicken gut microbiome revealed by metagenomics and culture.</title>
        <authorList>
            <person name="Gilroy R."/>
            <person name="Ravi A."/>
            <person name="Getino M."/>
            <person name="Pursley I."/>
            <person name="Horton D.L."/>
            <person name="Alikhan N.F."/>
            <person name="Baker D."/>
            <person name="Gharbi K."/>
            <person name="Hall N."/>
            <person name="Watson M."/>
            <person name="Adriaenssens E.M."/>
            <person name="Foster-Nyarko E."/>
            <person name="Jarju S."/>
            <person name="Secka A."/>
            <person name="Antonio M."/>
            <person name="Oren A."/>
            <person name="Chaudhuri R.R."/>
            <person name="La Ragione R."/>
            <person name="Hildebrand F."/>
            <person name="Pallen M.J."/>
        </authorList>
    </citation>
    <scope>NUCLEOTIDE SEQUENCE</scope>
    <source>
        <strain evidence="6">CHK180-15479</strain>
    </source>
</reference>
<evidence type="ECO:0000313" key="6">
    <source>
        <dbReference type="EMBL" id="HJC07026.1"/>
    </source>
</evidence>
<sequence>MEEIFEILSQCPLFSGISREDLSGMLQCLGARSVSYEKGRTVFLEGDPALWVGVVLTGEVQILREDLDGNRSILAAAGPGQLFGEVFACAQLNRLPVTVIASADSRILQLACRRIIETCSQSCIFHSQLIHNLLKIVARKNLMLNQKIDFISRRTTREKLMAYLTAQAKAADSRIFSIPYNRQELADYLGVERSAMSAELGKLKKEGTIDFHRNHFTLKDKTAKEDLK</sequence>
<dbReference type="GO" id="GO:0003677">
    <property type="term" value="F:DNA binding"/>
    <property type="evidence" value="ECO:0007669"/>
    <property type="project" value="UniProtKB-KW"/>
</dbReference>
<dbReference type="PROSITE" id="PS50042">
    <property type="entry name" value="CNMP_BINDING_3"/>
    <property type="match status" value="1"/>
</dbReference>
<evidence type="ECO:0000256" key="2">
    <source>
        <dbReference type="ARBA" id="ARBA00023125"/>
    </source>
</evidence>
<evidence type="ECO:0000256" key="1">
    <source>
        <dbReference type="ARBA" id="ARBA00023015"/>
    </source>
</evidence>
<evidence type="ECO:0000313" key="7">
    <source>
        <dbReference type="Proteomes" id="UP000823910"/>
    </source>
</evidence>
<protein>
    <submittedName>
        <fullName evidence="6">Crp/Fnr family transcriptional regulator</fullName>
    </submittedName>
</protein>
<comment type="caution">
    <text evidence="6">The sequence shown here is derived from an EMBL/GenBank/DDBJ whole genome shotgun (WGS) entry which is preliminary data.</text>
</comment>
<dbReference type="PROSITE" id="PS51063">
    <property type="entry name" value="HTH_CRP_2"/>
    <property type="match status" value="1"/>
</dbReference>
<dbReference type="CDD" id="cd00038">
    <property type="entry name" value="CAP_ED"/>
    <property type="match status" value="1"/>
</dbReference>
<dbReference type="SUPFAM" id="SSF46785">
    <property type="entry name" value="Winged helix' DNA-binding domain"/>
    <property type="match status" value="1"/>
</dbReference>
<dbReference type="InterPro" id="IPR018490">
    <property type="entry name" value="cNMP-bd_dom_sf"/>
</dbReference>
<organism evidence="6 7">
    <name type="scientific">Candidatus Enterocloster excrementipullorum</name>
    <dbReference type="NCBI Taxonomy" id="2838559"/>
    <lineage>
        <taxon>Bacteria</taxon>
        <taxon>Bacillati</taxon>
        <taxon>Bacillota</taxon>
        <taxon>Clostridia</taxon>
        <taxon>Lachnospirales</taxon>
        <taxon>Lachnospiraceae</taxon>
        <taxon>Enterocloster</taxon>
    </lineage>
</organism>
<dbReference type="InterPro" id="IPR000595">
    <property type="entry name" value="cNMP-bd_dom"/>
</dbReference>
<dbReference type="PANTHER" id="PTHR24567">
    <property type="entry name" value="CRP FAMILY TRANSCRIPTIONAL REGULATORY PROTEIN"/>
    <property type="match status" value="1"/>
</dbReference>
<accession>A0A9D2SHS4</accession>
<dbReference type="Proteomes" id="UP000823910">
    <property type="component" value="Unassembled WGS sequence"/>
</dbReference>
<dbReference type="Pfam" id="PF13545">
    <property type="entry name" value="HTH_Crp_2"/>
    <property type="match status" value="1"/>
</dbReference>
<evidence type="ECO:0000259" key="5">
    <source>
        <dbReference type="PROSITE" id="PS51063"/>
    </source>
</evidence>
<dbReference type="InterPro" id="IPR050397">
    <property type="entry name" value="Env_Response_Regulators"/>
</dbReference>
<feature type="domain" description="HTH crp-type" evidence="5">
    <location>
        <begin position="154"/>
        <end position="222"/>
    </location>
</feature>
<dbReference type="GO" id="GO:0003700">
    <property type="term" value="F:DNA-binding transcription factor activity"/>
    <property type="evidence" value="ECO:0007669"/>
    <property type="project" value="TreeGrafter"/>
</dbReference>
<dbReference type="EMBL" id="DWWT01000069">
    <property type="protein sequence ID" value="HJC07026.1"/>
    <property type="molecule type" value="Genomic_DNA"/>
</dbReference>
<reference evidence="6" key="2">
    <citation type="submission" date="2021-04" db="EMBL/GenBank/DDBJ databases">
        <authorList>
            <person name="Gilroy R."/>
        </authorList>
    </citation>
    <scope>NUCLEOTIDE SEQUENCE</scope>
    <source>
        <strain evidence="6">CHK180-15479</strain>
    </source>
</reference>
<proteinExistence type="predicted"/>
<dbReference type="AlphaFoldDB" id="A0A9D2SHS4"/>
<dbReference type="InterPro" id="IPR012318">
    <property type="entry name" value="HTH_CRP"/>
</dbReference>
<evidence type="ECO:0000256" key="3">
    <source>
        <dbReference type="ARBA" id="ARBA00023163"/>
    </source>
</evidence>
<dbReference type="GO" id="GO:0005829">
    <property type="term" value="C:cytosol"/>
    <property type="evidence" value="ECO:0007669"/>
    <property type="project" value="TreeGrafter"/>
</dbReference>
<dbReference type="SUPFAM" id="SSF51206">
    <property type="entry name" value="cAMP-binding domain-like"/>
    <property type="match status" value="1"/>
</dbReference>